<comment type="caution">
    <text evidence="2">The sequence shown here is derived from an EMBL/GenBank/DDBJ whole genome shotgun (WGS) entry which is preliminary data.</text>
</comment>
<keyword evidence="3" id="KW-1185">Reference proteome</keyword>
<feature type="compositionally biased region" description="Basic residues" evidence="1">
    <location>
        <begin position="44"/>
        <end position="56"/>
    </location>
</feature>
<feature type="compositionally biased region" description="Low complexity" evidence="1">
    <location>
        <begin position="62"/>
        <end position="90"/>
    </location>
</feature>
<dbReference type="AlphaFoldDB" id="A0ABD0Q3F9"/>
<gene>
    <name evidence="2" type="ORF">M9458_023231</name>
</gene>
<accession>A0ABD0Q3F9</accession>
<protein>
    <submittedName>
        <fullName evidence="2">Uncharacterized protein</fullName>
    </submittedName>
</protein>
<evidence type="ECO:0000256" key="1">
    <source>
        <dbReference type="SAM" id="MobiDB-lite"/>
    </source>
</evidence>
<feature type="non-terminal residue" evidence="2">
    <location>
        <position position="90"/>
    </location>
</feature>
<proteinExistence type="predicted"/>
<reference evidence="2 3" key="1">
    <citation type="submission" date="2024-05" db="EMBL/GenBank/DDBJ databases">
        <title>Genome sequencing and assembly of Indian major carp, Cirrhinus mrigala (Hamilton, 1822).</title>
        <authorList>
            <person name="Mohindra V."/>
            <person name="Chowdhury L.M."/>
            <person name="Lal K."/>
            <person name="Jena J.K."/>
        </authorList>
    </citation>
    <scope>NUCLEOTIDE SEQUENCE [LARGE SCALE GENOMIC DNA]</scope>
    <source>
        <strain evidence="2">CM1030</strain>
        <tissue evidence="2">Blood</tissue>
    </source>
</reference>
<dbReference type="EMBL" id="JAMKFB020000011">
    <property type="protein sequence ID" value="KAL0180825.1"/>
    <property type="molecule type" value="Genomic_DNA"/>
</dbReference>
<name>A0ABD0Q3F9_CIRMR</name>
<sequence>LDIRRTGSIRQGSEVRGCHEARDRGRVRDDHRRNGERRQPSPERRHHAGSQRRQRLSHNGPQRLRAAGRLGQLQRRGTRTRTQTAVRGGP</sequence>
<feature type="region of interest" description="Disordered" evidence="1">
    <location>
        <begin position="1"/>
        <end position="90"/>
    </location>
</feature>
<feature type="compositionally biased region" description="Basic and acidic residues" evidence="1">
    <location>
        <begin position="16"/>
        <end position="43"/>
    </location>
</feature>
<evidence type="ECO:0000313" key="3">
    <source>
        <dbReference type="Proteomes" id="UP001529510"/>
    </source>
</evidence>
<evidence type="ECO:0000313" key="2">
    <source>
        <dbReference type="EMBL" id="KAL0180825.1"/>
    </source>
</evidence>
<organism evidence="2 3">
    <name type="scientific">Cirrhinus mrigala</name>
    <name type="common">Mrigala</name>
    <dbReference type="NCBI Taxonomy" id="683832"/>
    <lineage>
        <taxon>Eukaryota</taxon>
        <taxon>Metazoa</taxon>
        <taxon>Chordata</taxon>
        <taxon>Craniata</taxon>
        <taxon>Vertebrata</taxon>
        <taxon>Euteleostomi</taxon>
        <taxon>Actinopterygii</taxon>
        <taxon>Neopterygii</taxon>
        <taxon>Teleostei</taxon>
        <taxon>Ostariophysi</taxon>
        <taxon>Cypriniformes</taxon>
        <taxon>Cyprinidae</taxon>
        <taxon>Labeoninae</taxon>
        <taxon>Labeonini</taxon>
        <taxon>Cirrhinus</taxon>
    </lineage>
</organism>
<feature type="non-terminal residue" evidence="2">
    <location>
        <position position="1"/>
    </location>
</feature>
<dbReference type="Proteomes" id="UP001529510">
    <property type="component" value="Unassembled WGS sequence"/>
</dbReference>